<evidence type="ECO:0000313" key="5">
    <source>
        <dbReference type="Proteomes" id="UP001501079"/>
    </source>
</evidence>
<dbReference type="Gene3D" id="3.40.50.2000">
    <property type="entry name" value="Glycogen Phosphorylase B"/>
    <property type="match status" value="1"/>
</dbReference>
<evidence type="ECO:0000313" key="4">
    <source>
        <dbReference type="EMBL" id="GAA4174864.1"/>
    </source>
</evidence>
<evidence type="ECO:0000256" key="1">
    <source>
        <dbReference type="ARBA" id="ARBA00022676"/>
    </source>
</evidence>
<dbReference type="CDD" id="cd03801">
    <property type="entry name" value="GT4_PimA-like"/>
    <property type="match status" value="1"/>
</dbReference>
<proteinExistence type="predicted"/>
<dbReference type="Pfam" id="PF00534">
    <property type="entry name" value="Glycos_transf_1"/>
    <property type="match status" value="1"/>
</dbReference>
<protein>
    <recommendedName>
        <fullName evidence="3">Glycosyl transferase family 1 domain-containing protein</fullName>
    </recommendedName>
</protein>
<dbReference type="EMBL" id="BAABBW010000003">
    <property type="protein sequence ID" value="GAA4174864.1"/>
    <property type="molecule type" value="Genomic_DNA"/>
</dbReference>
<organism evidence="4 5">
    <name type="scientific">Gryllotalpicola koreensis</name>
    <dbReference type="NCBI Taxonomy" id="993086"/>
    <lineage>
        <taxon>Bacteria</taxon>
        <taxon>Bacillati</taxon>
        <taxon>Actinomycetota</taxon>
        <taxon>Actinomycetes</taxon>
        <taxon>Micrococcales</taxon>
        <taxon>Microbacteriaceae</taxon>
        <taxon>Gryllotalpicola</taxon>
    </lineage>
</organism>
<reference evidence="5" key="1">
    <citation type="journal article" date="2019" name="Int. J. Syst. Evol. Microbiol.">
        <title>The Global Catalogue of Microorganisms (GCM) 10K type strain sequencing project: providing services to taxonomists for standard genome sequencing and annotation.</title>
        <authorList>
            <consortium name="The Broad Institute Genomics Platform"/>
            <consortium name="The Broad Institute Genome Sequencing Center for Infectious Disease"/>
            <person name="Wu L."/>
            <person name="Ma J."/>
        </authorList>
    </citation>
    <scope>NUCLEOTIDE SEQUENCE [LARGE SCALE GENOMIC DNA]</scope>
    <source>
        <strain evidence="5">JCM 17591</strain>
    </source>
</reference>
<dbReference type="SUPFAM" id="SSF53756">
    <property type="entry name" value="UDP-Glycosyltransferase/glycogen phosphorylase"/>
    <property type="match status" value="1"/>
</dbReference>
<dbReference type="Proteomes" id="UP001501079">
    <property type="component" value="Unassembled WGS sequence"/>
</dbReference>
<comment type="caution">
    <text evidence="4">The sequence shown here is derived from an EMBL/GenBank/DDBJ whole genome shotgun (WGS) entry which is preliminary data.</text>
</comment>
<name>A0ABP8A0I2_9MICO</name>
<dbReference type="PANTHER" id="PTHR12526:SF510">
    <property type="entry name" value="D-INOSITOL 3-PHOSPHATE GLYCOSYLTRANSFERASE"/>
    <property type="match status" value="1"/>
</dbReference>
<evidence type="ECO:0000256" key="2">
    <source>
        <dbReference type="ARBA" id="ARBA00022679"/>
    </source>
</evidence>
<dbReference type="InterPro" id="IPR001296">
    <property type="entry name" value="Glyco_trans_1"/>
</dbReference>
<keyword evidence="1" id="KW-0328">Glycosyltransferase</keyword>
<gene>
    <name evidence="4" type="ORF">GCM10022287_19380</name>
</gene>
<feature type="domain" description="Glycosyl transferase family 1" evidence="3">
    <location>
        <begin position="197"/>
        <end position="343"/>
    </location>
</feature>
<accession>A0ABP8A0I2</accession>
<keyword evidence="5" id="KW-1185">Reference proteome</keyword>
<dbReference type="PANTHER" id="PTHR12526">
    <property type="entry name" value="GLYCOSYLTRANSFERASE"/>
    <property type="match status" value="1"/>
</dbReference>
<keyword evidence="2" id="KW-0808">Transferase</keyword>
<sequence>MSATAAPSPVIVVTGSPVIWGAEISLLAIAELLHDDVPLRLMCANPQLAERWRAARLGPVAQVTPRAGRLSRAIGFLKPMLRGIPSRSTLLVFDFYLLPLVALLWPLLKLKRVRVVVDLHDSARRNPRRLPYFQLLRLADAVVCISDYLAAQVPPGPRVHVVHRPVGGPVPVAAAAPTAPAAETAGEEQPGILHVGLVGQITPDKGVADVIDWFLDAPENTVLHLRGAAPDDDGGFAARAIARATATLGPRFIHDGLVARDAAMAGLDVLVVANPDEPFGRTVIEAQLAGVIPLVPDAGGARELVDPAESGLHYRAGDGASFIAQLGALCADRELRARLRATAPTSAARLSDPRRIGRQYASALEGEAA</sequence>
<dbReference type="RefSeq" id="WP_344753816.1">
    <property type="nucleotide sequence ID" value="NZ_BAABBW010000003.1"/>
</dbReference>
<evidence type="ECO:0000259" key="3">
    <source>
        <dbReference type="Pfam" id="PF00534"/>
    </source>
</evidence>